<evidence type="ECO:0000313" key="3">
    <source>
        <dbReference type="Proteomes" id="UP000290288"/>
    </source>
</evidence>
<comment type="caution">
    <text evidence="2">The sequence shown here is derived from an EMBL/GenBank/DDBJ whole genome shotgun (WGS) entry which is preliminary data.</text>
</comment>
<dbReference type="OrthoDB" id="3250108at2759"/>
<organism evidence="2 3">
    <name type="scientific">Candolleomyces aberdarensis</name>
    <dbReference type="NCBI Taxonomy" id="2316362"/>
    <lineage>
        <taxon>Eukaryota</taxon>
        <taxon>Fungi</taxon>
        <taxon>Dikarya</taxon>
        <taxon>Basidiomycota</taxon>
        <taxon>Agaricomycotina</taxon>
        <taxon>Agaricomycetes</taxon>
        <taxon>Agaricomycetidae</taxon>
        <taxon>Agaricales</taxon>
        <taxon>Agaricineae</taxon>
        <taxon>Psathyrellaceae</taxon>
        <taxon>Candolleomyces</taxon>
    </lineage>
</organism>
<feature type="region of interest" description="Disordered" evidence="1">
    <location>
        <begin position="345"/>
        <end position="382"/>
    </location>
</feature>
<dbReference type="EMBL" id="SDEE01000280">
    <property type="protein sequence ID" value="RXW18229.1"/>
    <property type="molecule type" value="Genomic_DNA"/>
</dbReference>
<feature type="compositionally biased region" description="Low complexity" evidence="1">
    <location>
        <begin position="55"/>
        <end position="66"/>
    </location>
</feature>
<protein>
    <submittedName>
        <fullName evidence="2">Uncharacterized protein</fullName>
    </submittedName>
</protein>
<proteinExistence type="predicted"/>
<feature type="compositionally biased region" description="Basic and acidic residues" evidence="1">
    <location>
        <begin position="94"/>
        <end position="104"/>
    </location>
</feature>
<dbReference type="AlphaFoldDB" id="A0A4Q2DF68"/>
<gene>
    <name evidence="2" type="ORF">EST38_g7623</name>
</gene>
<feature type="compositionally biased region" description="Polar residues" evidence="1">
    <location>
        <begin position="30"/>
        <end position="41"/>
    </location>
</feature>
<dbReference type="Proteomes" id="UP000290288">
    <property type="component" value="Unassembled WGS sequence"/>
</dbReference>
<keyword evidence="3" id="KW-1185">Reference proteome</keyword>
<feature type="region of interest" description="Disordered" evidence="1">
    <location>
        <begin position="1"/>
        <end position="104"/>
    </location>
</feature>
<reference evidence="2 3" key="1">
    <citation type="submission" date="2019-01" db="EMBL/GenBank/DDBJ databases">
        <title>Draft genome sequence of Psathyrella aberdarensis IHI B618.</title>
        <authorList>
            <person name="Buettner E."/>
            <person name="Kellner H."/>
        </authorList>
    </citation>
    <scope>NUCLEOTIDE SEQUENCE [LARGE SCALE GENOMIC DNA]</scope>
    <source>
        <strain evidence="2 3">IHI B618</strain>
    </source>
</reference>
<evidence type="ECO:0000313" key="2">
    <source>
        <dbReference type="EMBL" id="RXW18229.1"/>
    </source>
</evidence>
<accession>A0A4Q2DF68</accession>
<evidence type="ECO:0000256" key="1">
    <source>
        <dbReference type="SAM" id="MobiDB-lite"/>
    </source>
</evidence>
<name>A0A4Q2DF68_9AGAR</name>
<sequence>MDILSSPVPQISISLAPPQEAPVEPYSPFGKTSFNLPSQPDDTFRPLHLTPPPTSSRFPRPLSPLSVSQGSPVERRKPTGLGLDKTSFDALLKSSKEKPAKKDLSDLRKEVALKAHKHRQAERRALFLSKVLAPPSPTAAVTPKTPPESPSIFHYRLPSPGLVSPIVHYESLHDQDDQNGISPFPCKPWVEQVDFRLLKKRRGLPSLEQITARMNLQGRNDKATQSAPPTVSEPQPRLVVGRLKMPIRNSTTPTITISPFPGVHGREKPLPPVPPRSPLLTTPSDLQVTTLVVPHSQSTSPTELTQVNLLALNSRETRSSAMLKTLRRRTQSALFHDQVRRPILNTTDEMKASRRHSAPPDSSPFSKRSGFEHPILSLPGAF</sequence>